<evidence type="ECO:0000259" key="1">
    <source>
        <dbReference type="Pfam" id="PF05299"/>
    </source>
</evidence>
<dbReference type="InterPro" id="IPR036034">
    <property type="entry name" value="PDZ_sf"/>
</dbReference>
<dbReference type="RefSeq" id="WP_135622574.1">
    <property type="nucleotide sequence ID" value="NZ_RQGD01000014.1"/>
</dbReference>
<dbReference type="InterPro" id="IPR040756">
    <property type="entry name" value="Peptidase_M61_N"/>
</dbReference>
<evidence type="ECO:0000313" key="4">
    <source>
        <dbReference type="Proteomes" id="UP000297693"/>
    </source>
</evidence>
<protein>
    <submittedName>
        <fullName evidence="3">M61 family peptidase</fullName>
    </submittedName>
</protein>
<dbReference type="InterPro" id="IPR024191">
    <property type="entry name" value="Peptidase_M61"/>
</dbReference>
<feature type="domain" description="Peptidase M61 N-terminal" evidence="2">
    <location>
        <begin position="8"/>
        <end position="173"/>
    </location>
</feature>
<dbReference type="Gene3D" id="1.10.390.10">
    <property type="entry name" value="Neutral Protease Domain 2"/>
    <property type="match status" value="1"/>
</dbReference>
<proteinExistence type="predicted"/>
<gene>
    <name evidence="3" type="ORF">EHQ58_04620</name>
</gene>
<dbReference type="Gene3D" id="2.30.42.10">
    <property type="match status" value="1"/>
</dbReference>
<evidence type="ECO:0000313" key="3">
    <source>
        <dbReference type="EMBL" id="TGL61895.1"/>
    </source>
</evidence>
<dbReference type="InterPro" id="IPR007963">
    <property type="entry name" value="Peptidase_M61_catalytic"/>
</dbReference>
<feature type="domain" description="Peptidase M61 catalytic" evidence="1">
    <location>
        <begin position="263"/>
        <end position="378"/>
    </location>
</feature>
<organism evidence="3 4">
    <name type="scientific">Leptospira ognonensis</name>
    <dbReference type="NCBI Taxonomy" id="2484945"/>
    <lineage>
        <taxon>Bacteria</taxon>
        <taxon>Pseudomonadati</taxon>
        <taxon>Spirochaetota</taxon>
        <taxon>Spirochaetia</taxon>
        <taxon>Leptospirales</taxon>
        <taxon>Leptospiraceae</taxon>
        <taxon>Leptospira</taxon>
    </lineage>
</organism>
<dbReference type="OrthoDB" id="9778516at2"/>
<dbReference type="Pfam" id="PF17899">
    <property type="entry name" value="Peptidase_M61_N"/>
    <property type="match status" value="1"/>
</dbReference>
<dbReference type="SUPFAM" id="SSF55486">
    <property type="entry name" value="Metalloproteases ('zincins'), catalytic domain"/>
    <property type="match status" value="1"/>
</dbReference>
<evidence type="ECO:0000259" key="2">
    <source>
        <dbReference type="Pfam" id="PF17899"/>
    </source>
</evidence>
<keyword evidence="4" id="KW-1185">Reference proteome</keyword>
<dbReference type="Pfam" id="PF05299">
    <property type="entry name" value="Peptidase_M61"/>
    <property type="match status" value="1"/>
</dbReference>
<sequence length="575" mass="67346">MKSANYTYLVKIFDAYQHYFEVQLEIQSNKQEVILNLPAWTPGSYMIRDYSTHLHQFSAIDKMTGRSLIYEQTGLHTWKVTTESNLTVIRYLIYAFEDYTVRTNYLVSDFGFINSAGLFLYEEGNINEPVIIKMDTSNYFSNIFTPLKRLEEENQYFANDFDELYDSPIHLSNQNSIFFEAEGCEHELFIEGNISFPFKEKLAADLKIITEKQIQLMGGSPNKYYLFILNLSQPAYGGLEHKACSVNYFSPEQVTDEDEYKKLLELLSHEYFHLWNVKRIRPIALGPFDYQVPNLTRELWIAEGATSFYDIYFLYTTNFLTKEEFISRLQSDIFSMEETDSETWMSLEDSSFTAWNKYYKRNGNSHNTSVSYYTKGGVLVLAMILFLLRETENRVTFLDILKSLYQKFHVEKQRGFTKLEFFDTAKQISGIDLKLEFERYLVSPIKFPIDHYLSFIGLTRIETDLIADIGFRVKEKNGNLFVGKLIGQIHSPSVDIQLEDEILAINGKRMSKLNFDRTEKQLRPKERVHILLSRFGQTKEVMLETGTTYKTKKFVLSTDIAPEIKRVQENFFLQK</sequence>
<dbReference type="InterPro" id="IPR027268">
    <property type="entry name" value="Peptidase_M4/M1_CTD_sf"/>
</dbReference>
<dbReference type="SUPFAM" id="SSF50156">
    <property type="entry name" value="PDZ domain-like"/>
    <property type="match status" value="1"/>
</dbReference>
<dbReference type="Gene3D" id="2.60.40.3650">
    <property type="match status" value="1"/>
</dbReference>
<dbReference type="PIRSF" id="PIRSF016493">
    <property type="entry name" value="Glycyl_aminpptds"/>
    <property type="match status" value="1"/>
</dbReference>
<reference evidence="3" key="1">
    <citation type="journal article" date="2019" name="PLoS Negl. Trop. Dis.">
        <title>Revisiting the worldwide diversity of Leptospira species in the environment.</title>
        <authorList>
            <person name="Vincent A.T."/>
            <person name="Schiettekatte O."/>
            <person name="Bourhy P."/>
            <person name="Veyrier F.J."/>
            <person name="Picardeau M."/>
        </authorList>
    </citation>
    <scope>NUCLEOTIDE SEQUENCE [LARGE SCALE GENOMIC DNA]</scope>
    <source>
        <strain evidence="3">201702476</strain>
    </source>
</reference>
<dbReference type="AlphaFoldDB" id="A0A4R9K6K0"/>
<accession>A0A4R9K6K0</accession>
<name>A0A4R9K6K0_9LEPT</name>
<dbReference type="Proteomes" id="UP000297693">
    <property type="component" value="Unassembled WGS sequence"/>
</dbReference>
<comment type="caution">
    <text evidence="3">The sequence shown here is derived from an EMBL/GenBank/DDBJ whole genome shotgun (WGS) entry which is preliminary data.</text>
</comment>
<dbReference type="EMBL" id="RQGD01000014">
    <property type="protein sequence ID" value="TGL61895.1"/>
    <property type="molecule type" value="Genomic_DNA"/>
</dbReference>